<dbReference type="eggNOG" id="KOG2168">
    <property type="taxonomic scope" value="Eukaryota"/>
</dbReference>
<evidence type="ECO:0000256" key="4">
    <source>
        <dbReference type="ARBA" id="ARBA00023242"/>
    </source>
</evidence>
<dbReference type="RefSeq" id="XP_008711731.1">
    <property type="nucleotide sequence ID" value="XM_008713509.1"/>
</dbReference>
<keyword evidence="4" id="KW-0539">Nucleus</keyword>
<keyword evidence="3" id="KW-0906">Nuclear pore complex</keyword>
<feature type="region of interest" description="Disordered" evidence="5">
    <location>
        <begin position="985"/>
        <end position="1018"/>
    </location>
</feature>
<dbReference type="Pfam" id="PF04097">
    <property type="entry name" value="Nic96"/>
    <property type="match status" value="1"/>
</dbReference>
<sequence>MSLFGQSSGAPSGGGGLFTGLSLNTAGGGTDAQGKRKSIFDASTSQSNASQPQQSSGLFGSLGGSTAQNTSSGSLFGSGAGGSNMTKSNSSPFGGASQAPASTAGSSLFGNTTTAAPSGGGLFGSAPATSAPQGGGLFGSTTTTSAPPGGGLFGTNTTASAPSGGGLFGNTGTTGAQSNPMSSSTLFGSNTTTTQPSGSTFGQSQANQDGLQSTQQVAGQKQSRDGAYFNSLLERQKKKAKLQPSDPNFHRSQLPNLNMDLGDLARRAQDLGGRGAGLEVADSRAHYLLAGSGVAPGRSFRGFMSGEDEAAPEASTVMPDHGFETESYIRNLQAKGRDAVMRENMERVYKEVDSYIEQTLGVDFEEQKVRIMKHFGLISEDEEVGGSAQTSSFGKTTTRGPGLTGTAQPARSVFGRSGLNKSIIGTAGSINGTSSFFKGSTSPTKGGTLLRGQTARDLRDKERLFVEQVEEFNNARLNRPDRASYPIMEKFGQVEASAGGDSPPQLVDAYKALREITREGSTSSNVSERHYAPRYVHNSTPGVPEELRTQILDGSRTHLEKAFFRELESVIEKSPREAQLGGQPTITNKIRAYIRVRASRRDLAPDGAELQQIGDTGEYCWILIFYLLRTGFAKEAAQYVQDDAAFQSTDKRFVSYMTHYANSPDRRLPKNLQGMIDGEYQQRAKLAPKGSVDPYRMACYKLVGRCDTESRNLDGIGQGVEDWLWLQFALARDPPRDEESGQPFGLEQIQETVSEIGEKHFQRGQADASTAYGTYFLMQVLSGMFEQAVDYLHTFNPVSAVHFAIALSYYGLLRTVADFSAAGNELLYKSTTDQSQINFVPLIAYYTATFRIALPVAAVDYLCLICLNSDLTPAAQGQNQTRACHECLRELCLETREFARLLGDIRSDGARLPGAIEQRAPLIKIETRDEFLRSITTQSAAIADQRGQIADAVLLYHLCEEYDNVVSVLNRALADAVTLDLGETPMQLQPLKPRREQRTPSLDSPQGPVSSLSLTQSTTSPVELAKNMAALYNRDESYFGKISSANREVCGGLLRLAAIRGHLESEPPKYMPALQELNELGVLPLEAKGSIPTIRAAASAFGSMPPLLARCIGIAIVWAVKAIGGERERIVRQGSWDAGYGNDGDGVKEQLGSMAKDLMVFAGLVKYKLPARVYDMLTRAGGDVGGY</sequence>
<evidence type="ECO:0000313" key="7">
    <source>
        <dbReference type="Proteomes" id="UP000030752"/>
    </source>
</evidence>
<dbReference type="GO" id="GO:0016973">
    <property type="term" value="P:poly(A)+ mRNA export from nucleus"/>
    <property type="evidence" value="ECO:0007669"/>
    <property type="project" value="TreeGrafter"/>
</dbReference>
<dbReference type="Proteomes" id="UP000030752">
    <property type="component" value="Unassembled WGS sequence"/>
</dbReference>
<dbReference type="AlphaFoldDB" id="W2SGL4"/>
<dbReference type="eggNOG" id="KOG0845">
    <property type="taxonomic scope" value="Eukaryota"/>
</dbReference>
<keyword evidence="3" id="KW-0813">Transport</keyword>
<protein>
    <recommendedName>
        <fullName evidence="8">Nuclear pore protein</fullName>
    </recommendedName>
</protein>
<feature type="compositionally biased region" description="Low complexity" evidence="5">
    <location>
        <begin position="43"/>
        <end position="59"/>
    </location>
</feature>
<reference evidence="6 7" key="1">
    <citation type="submission" date="2013-03" db="EMBL/GenBank/DDBJ databases">
        <title>The Genome Sequence of Phialophora europaea CBS 101466.</title>
        <authorList>
            <consortium name="The Broad Institute Genomics Platform"/>
            <person name="Cuomo C."/>
            <person name="de Hoog S."/>
            <person name="Gorbushina A."/>
            <person name="Walker B."/>
            <person name="Young S.K."/>
            <person name="Zeng Q."/>
            <person name="Gargeya S."/>
            <person name="Fitzgerald M."/>
            <person name="Haas B."/>
            <person name="Abouelleil A."/>
            <person name="Allen A.W."/>
            <person name="Alvarado L."/>
            <person name="Arachchi H.M."/>
            <person name="Berlin A.M."/>
            <person name="Chapman S.B."/>
            <person name="Gainer-Dewar J."/>
            <person name="Goldberg J."/>
            <person name="Griggs A."/>
            <person name="Gujja S."/>
            <person name="Hansen M."/>
            <person name="Howarth C."/>
            <person name="Imamovic A."/>
            <person name="Ireland A."/>
            <person name="Larimer J."/>
            <person name="McCowan C."/>
            <person name="Murphy C."/>
            <person name="Pearson M."/>
            <person name="Poon T.W."/>
            <person name="Priest M."/>
            <person name="Roberts A."/>
            <person name="Saif S."/>
            <person name="Shea T."/>
            <person name="Sisk P."/>
            <person name="Sykes S."/>
            <person name="Wortman J."/>
            <person name="Nusbaum C."/>
            <person name="Birren B."/>
        </authorList>
    </citation>
    <scope>NUCLEOTIDE SEQUENCE [LARGE SCALE GENOMIC DNA]</scope>
    <source>
        <strain evidence="6 7">CBS 101466</strain>
    </source>
</reference>
<gene>
    <name evidence="6" type="ORF">HMPREF1541_01209</name>
</gene>
<keyword evidence="3" id="KW-0653">Protein transport</keyword>
<feature type="region of interest" description="Disordered" evidence="5">
    <location>
        <begin position="27"/>
        <end position="223"/>
    </location>
</feature>
<evidence type="ECO:0000256" key="5">
    <source>
        <dbReference type="SAM" id="MobiDB-lite"/>
    </source>
</evidence>
<dbReference type="PANTHER" id="PTHR11225">
    <property type="entry name" value="NUCLEAR PORE COMPLEX PROTEIN NUP93 NUCLEOPORIN NUP93 DEAD EYE PROTEIN"/>
    <property type="match status" value="1"/>
</dbReference>
<proteinExistence type="inferred from homology"/>
<dbReference type="FunCoup" id="W2SGL4">
    <property type="interactions" value="1091"/>
</dbReference>
<dbReference type="GO" id="GO:0006606">
    <property type="term" value="P:protein import into nucleus"/>
    <property type="evidence" value="ECO:0007669"/>
    <property type="project" value="TreeGrafter"/>
</dbReference>
<dbReference type="STRING" id="1220924.W2SGL4"/>
<dbReference type="GO" id="GO:0017056">
    <property type="term" value="F:structural constituent of nuclear pore"/>
    <property type="evidence" value="ECO:0007669"/>
    <property type="project" value="InterPro"/>
</dbReference>
<dbReference type="HOGENOM" id="CLU_011846_0_0_1"/>
<dbReference type="GeneID" id="19968548"/>
<comment type="subcellular location">
    <subcellularLocation>
        <location evidence="1">Nucleus</location>
        <location evidence="1">Nuclear pore complex</location>
    </subcellularLocation>
</comment>
<dbReference type="InterPro" id="IPR025574">
    <property type="entry name" value="Nucleoporin_FG_rpt"/>
</dbReference>
<feature type="compositionally biased region" description="Polar residues" evidence="5">
    <location>
        <begin position="999"/>
        <end position="1009"/>
    </location>
</feature>
<dbReference type="OrthoDB" id="1918363at2759"/>
<comment type="similarity">
    <text evidence="2">Belongs to the nucleoporin interacting component (NIC) family.</text>
</comment>
<dbReference type="VEuPathDB" id="FungiDB:HMPREF1541_01209"/>
<evidence type="ECO:0000313" key="6">
    <source>
        <dbReference type="EMBL" id="ETN47019.1"/>
    </source>
</evidence>
<dbReference type="PANTHER" id="PTHR11225:SF4">
    <property type="entry name" value="NUCLEAR PORE COMPLEX PROTEIN NUP93"/>
    <property type="match status" value="1"/>
</dbReference>
<evidence type="ECO:0000256" key="3">
    <source>
        <dbReference type="ARBA" id="ARBA00023132"/>
    </source>
</evidence>
<evidence type="ECO:0008006" key="8">
    <source>
        <dbReference type="Google" id="ProtNLM"/>
    </source>
</evidence>
<keyword evidence="3" id="KW-0509">mRNA transport</keyword>
<accession>W2SGL4</accession>
<dbReference type="GO" id="GO:0005643">
    <property type="term" value="C:nuclear pore"/>
    <property type="evidence" value="ECO:0007669"/>
    <property type="project" value="UniProtKB-SubCell"/>
</dbReference>
<feature type="region of interest" description="Disordered" evidence="5">
    <location>
        <begin position="237"/>
        <end position="256"/>
    </location>
</feature>
<name>W2SGL4_CYPE1</name>
<keyword evidence="7" id="KW-1185">Reference proteome</keyword>
<dbReference type="EMBL" id="KB822711">
    <property type="protein sequence ID" value="ETN47019.1"/>
    <property type="molecule type" value="Genomic_DNA"/>
</dbReference>
<feature type="region of interest" description="Disordered" evidence="5">
    <location>
        <begin position="435"/>
        <end position="454"/>
    </location>
</feature>
<feature type="compositionally biased region" description="Polar residues" evidence="5">
    <location>
        <begin position="176"/>
        <end position="221"/>
    </location>
</feature>
<feature type="compositionally biased region" description="Polar residues" evidence="5">
    <location>
        <begin position="387"/>
        <end position="409"/>
    </location>
</feature>
<evidence type="ECO:0000256" key="2">
    <source>
        <dbReference type="ARBA" id="ARBA00010186"/>
    </source>
</evidence>
<feature type="compositionally biased region" description="Polar residues" evidence="5">
    <location>
        <begin position="435"/>
        <end position="445"/>
    </location>
</feature>
<keyword evidence="3" id="KW-0811">Translocation</keyword>
<feature type="compositionally biased region" description="Polar residues" evidence="5">
    <location>
        <begin position="99"/>
        <end position="116"/>
    </location>
</feature>
<organism evidence="6 7">
    <name type="scientific">Cyphellophora europaea (strain CBS 101466)</name>
    <name type="common">Phialophora europaea</name>
    <dbReference type="NCBI Taxonomy" id="1220924"/>
    <lineage>
        <taxon>Eukaryota</taxon>
        <taxon>Fungi</taxon>
        <taxon>Dikarya</taxon>
        <taxon>Ascomycota</taxon>
        <taxon>Pezizomycotina</taxon>
        <taxon>Eurotiomycetes</taxon>
        <taxon>Chaetothyriomycetidae</taxon>
        <taxon>Chaetothyriales</taxon>
        <taxon>Cyphellophoraceae</taxon>
        <taxon>Cyphellophora</taxon>
    </lineage>
</organism>
<dbReference type="InterPro" id="IPR007231">
    <property type="entry name" value="Nucleoporin_int_Nup93/Nic96"/>
</dbReference>
<dbReference type="InParanoid" id="W2SGL4"/>
<dbReference type="Pfam" id="PF13634">
    <property type="entry name" value="Nucleoporin_FG"/>
    <property type="match status" value="2"/>
</dbReference>
<evidence type="ECO:0000256" key="1">
    <source>
        <dbReference type="ARBA" id="ARBA00004567"/>
    </source>
</evidence>
<feature type="region of interest" description="Disordered" evidence="5">
    <location>
        <begin position="386"/>
        <end position="411"/>
    </location>
</feature>